<keyword evidence="3" id="KW-1185">Reference proteome</keyword>
<sequence length="81" mass="8496">MNKIYAACAALLLTTAGWAAPGPAKDAYVTPCKADAQKFCSGFTPSQGLRNCLREHVNELDGQCKAALAEPVTTPPPAPKH</sequence>
<evidence type="ECO:0000313" key="2">
    <source>
        <dbReference type="EMBL" id="RZU47113.1"/>
    </source>
</evidence>
<protein>
    <recommendedName>
        <fullName evidence="4">Cysteine rich repeat protein</fullName>
    </recommendedName>
</protein>
<evidence type="ECO:0000313" key="3">
    <source>
        <dbReference type="Proteomes" id="UP000292423"/>
    </source>
</evidence>
<evidence type="ECO:0000256" key="1">
    <source>
        <dbReference type="SAM" id="SignalP"/>
    </source>
</evidence>
<organism evidence="2 3">
    <name type="scientific">Fluviicoccus keumensis</name>
    <dbReference type="NCBI Taxonomy" id="1435465"/>
    <lineage>
        <taxon>Bacteria</taxon>
        <taxon>Pseudomonadati</taxon>
        <taxon>Pseudomonadota</taxon>
        <taxon>Gammaproteobacteria</taxon>
        <taxon>Moraxellales</taxon>
        <taxon>Moraxellaceae</taxon>
        <taxon>Fluviicoccus</taxon>
    </lineage>
</organism>
<reference evidence="2 3" key="1">
    <citation type="submission" date="2019-02" db="EMBL/GenBank/DDBJ databases">
        <title>Genomic Encyclopedia of Type Strains, Phase IV (KMG-IV): sequencing the most valuable type-strain genomes for metagenomic binning, comparative biology and taxonomic classification.</title>
        <authorList>
            <person name="Goeker M."/>
        </authorList>
    </citation>
    <scope>NUCLEOTIDE SEQUENCE [LARGE SCALE GENOMIC DNA]</scope>
    <source>
        <strain evidence="2 3">DSM 105135</strain>
    </source>
</reference>
<dbReference type="EMBL" id="SHKX01000011">
    <property type="protein sequence ID" value="RZU47113.1"/>
    <property type="molecule type" value="Genomic_DNA"/>
</dbReference>
<accession>A0A4Q7ZB04</accession>
<proteinExistence type="predicted"/>
<dbReference type="RefSeq" id="WP_130412327.1">
    <property type="nucleotide sequence ID" value="NZ_SHKX01000011.1"/>
</dbReference>
<evidence type="ECO:0008006" key="4">
    <source>
        <dbReference type="Google" id="ProtNLM"/>
    </source>
</evidence>
<dbReference type="OrthoDB" id="328909at2"/>
<feature type="chain" id="PRO_5020797085" description="Cysteine rich repeat protein" evidence="1">
    <location>
        <begin position="20"/>
        <end position="81"/>
    </location>
</feature>
<comment type="caution">
    <text evidence="2">The sequence shown here is derived from an EMBL/GenBank/DDBJ whole genome shotgun (WGS) entry which is preliminary data.</text>
</comment>
<keyword evidence="1" id="KW-0732">Signal</keyword>
<feature type="signal peptide" evidence="1">
    <location>
        <begin position="1"/>
        <end position="19"/>
    </location>
</feature>
<gene>
    <name evidence="2" type="ORF">EV700_1504</name>
</gene>
<name>A0A4Q7ZB04_9GAMM</name>
<dbReference type="AlphaFoldDB" id="A0A4Q7ZB04"/>
<dbReference type="Proteomes" id="UP000292423">
    <property type="component" value="Unassembled WGS sequence"/>
</dbReference>